<evidence type="ECO:0000313" key="1">
    <source>
        <dbReference type="Ensembl" id="ENSCJAP00000080355.1"/>
    </source>
</evidence>
<dbReference type="Ensembl" id="ENSCJAT00000139753.1">
    <property type="protein sequence ID" value="ENSCJAP00000080355.1"/>
    <property type="gene ID" value="ENSCJAG00000072093.1"/>
</dbReference>
<sequence>MHTMEYYSSLKRKKIPTHAAMCMHLEAKMPREVSQSQKEKDCIIPLKLRVQSSQIHRDKEWNGSCQEPEGREKGSYCLMCTAFQFCKIKIILWLDCGEGSETVCMYLMPLNCTLKIVKMVNFMLCVFTIILKTKLFFFFFEMEPFSVTQAGVQWCNLGSPEPPPPGLKRFSCLSLLSSWDDRCAPPHPANVCIFSRDGVSPCWSSWSGTPDLVICLPQPPIVLGLQACNPHCARPFTSSLSLFPSPTKRLPYLSLYIPALALLPSSSN</sequence>
<dbReference type="GeneTree" id="ENSGT00940000161627"/>
<keyword evidence="2" id="KW-1185">Reference proteome</keyword>
<reference evidence="1" key="3">
    <citation type="submission" date="2025-09" db="UniProtKB">
        <authorList>
            <consortium name="Ensembl"/>
        </authorList>
    </citation>
    <scope>IDENTIFICATION</scope>
</reference>
<protein>
    <submittedName>
        <fullName evidence="1">Uncharacterized protein</fullName>
    </submittedName>
</protein>
<reference evidence="1 2" key="1">
    <citation type="submission" date="2009-03" db="EMBL/GenBank/DDBJ databases">
        <authorList>
            <person name="Warren W."/>
            <person name="Ye L."/>
            <person name="Minx P."/>
            <person name="Worley K."/>
            <person name="Gibbs R."/>
            <person name="Wilson R.K."/>
        </authorList>
    </citation>
    <scope>NUCLEOTIDE SEQUENCE [LARGE SCALE GENOMIC DNA]</scope>
</reference>
<dbReference type="Proteomes" id="UP000008225">
    <property type="component" value="Chromosome 12"/>
</dbReference>
<evidence type="ECO:0000313" key="2">
    <source>
        <dbReference type="Proteomes" id="UP000008225"/>
    </source>
</evidence>
<name>A0A8I3WBC9_CALJA</name>
<dbReference type="PANTHER" id="PTHR46254:SF6">
    <property type="entry name" value="HIGH MOBILITY GROUP AT-HOOK 2"/>
    <property type="match status" value="1"/>
</dbReference>
<dbReference type="AlphaFoldDB" id="A0A8I3WBC9"/>
<dbReference type="PANTHER" id="PTHR46254">
    <property type="entry name" value="PROTEIN GVQW1-RELATED"/>
    <property type="match status" value="1"/>
</dbReference>
<proteinExistence type="predicted"/>
<accession>A0A8I3WBC9</accession>
<organism evidence="1 2">
    <name type="scientific">Callithrix jacchus</name>
    <name type="common">White-tufted-ear marmoset</name>
    <name type="synonym">Simia Jacchus</name>
    <dbReference type="NCBI Taxonomy" id="9483"/>
    <lineage>
        <taxon>Eukaryota</taxon>
        <taxon>Metazoa</taxon>
        <taxon>Chordata</taxon>
        <taxon>Craniata</taxon>
        <taxon>Vertebrata</taxon>
        <taxon>Euteleostomi</taxon>
        <taxon>Mammalia</taxon>
        <taxon>Eutheria</taxon>
        <taxon>Euarchontoglires</taxon>
        <taxon>Primates</taxon>
        <taxon>Haplorrhini</taxon>
        <taxon>Platyrrhini</taxon>
        <taxon>Cebidae</taxon>
        <taxon>Callitrichinae</taxon>
        <taxon>Callithrix</taxon>
        <taxon>Callithrix</taxon>
    </lineage>
</organism>
<reference evidence="1" key="2">
    <citation type="submission" date="2025-08" db="UniProtKB">
        <authorList>
            <consortium name="Ensembl"/>
        </authorList>
    </citation>
    <scope>IDENTIFICATION</scope>
</reference>